<dbReference type="Gene3D" id="6.10.140.1730">
    <property type="match status" value="1"/>
</dbReference>
<dbReference type="EMBL" id="AYRZ02000003">
    <property type="protein sequence ID" value="PHT85892.1"/>
    <property type="molecule type" value="Genomic_DNA"/>
</dbReference>
<dbReference type="InterPro" id="IPR011990">
    <property type="entry name" value="TPR-like_helical_dom_sf"/>
</dbReference>
<gene>
    <name evidence="4" type="ORF">T459_07998</name>
</gene>
<dbReference type="InterPro" id="IPR057225">
    <property type="entry name" value="DUF7903"/>
</dbReference>
<evidence type="ECO:0000313" key="4">
    <source>
        <dbReference type="EMBL" id="PHT85892.1"/>
    </source>
</evidence>
<sequence>KQIHGCIINLGFAHSWNLVPRVKKGQNEEAFSACRQMLNRGIRLDDFTYPSVLKACGEQLNLAFDEDIHKSIDASFLEGNLFVQNALVSIYASKGTWGKAFEIFDRMSATGAEMDIITWNTISQGCLKTGDFIGALKLFSQMRTCGIQLEPVATLIGLGTCFPHWAGLLKRAEEIIIKTPYEPTPDMWATLLGACKVHQNTDIGERAAEKLLEMRPDNPGYYVLIANMYADAGSSNEAINEIIDTTWLLVAANVNEDLLLSFQLVKGEMEEADMAEVKPSVVACFGKVRFYGNSSVYEESLETKSLSETTLRKNIPAACMDYIEHRVKKLGLEYVPGKELYNVEVASCDLIQLFPANVLWPKIIIRLSYIKLKQKKRRHKKSSSLKGVDPKFLKNQRFARKGTPFSGLTLYMKNATLGNLPSADIISLSMYCYLRYTMTPFRVKYTSRDETYEVDRDLPFEQLKVVGKDLDEVVRQHGEFQSFEKQTIDQLDRLEMAQLYYLYQKFPSFDWARQKFESIKKKLQLNYSSEEQIEVLGKVTCKALSEILKDSVTLFRIIIKEGQWSLKEDFAVLEEIEGGKVIKIDWDFNPCTTLDVTLTRILLVIKNLVDTPIHKEFIKYPNLLAYVERFFVKFVKNKDVVDLSSRRGSYDFVETLIKQSDRIGVGGFCNVYLCKFPQRNLLDLPAGTYVVKSNRFLCGNLHKYTLQKPPTPMRSDCFISVSTKS</sequence>
<evidence type="ECO:0000259" key="3">
    <source>
        <dbReference type="Pfam" id="PF25475"/>
    </source>
</evidence>
<accession>A0A2G2ZV92</accession>
<evidence type="ECO:0000313" key="5">
    <source>
        <dbReference type="Proteomes" id="UP000222542"/>
    </source>
</evidence>
<dbReference type="NCBIfam" id="TIGR00756">
    <property type="entry name" value="PPR"/>
    <property type="match status" value="1"/>
</dbReference>
<dbReference type="Gene3D" id="1.25.40.10">
    <property type="entry name" value="Tetratricopeptide repeat domain"/>
    <property type="match status" value="1"/>
</dbReference>
<feature type="non-terminal residue" evidence="4">
    <location>
        <position position="1"/>
    </location>
</feature>
<protein>
    <recommendedName>
        <fullName evidence="3">DUF7903 domain-containing protein</fullName>
    </recommendedName>
</protein>
<dbReference type="Pfam" id="PF01535">
    <property type="entry name" value="PPR"/>
    <property type="match status" value="2"/>
</dbReference>
<keyword evidence="5" id="KW-1185">Reference proteome</keyword>
<keyword evidence="1" id="KW-0677">Repeat</keyword>
<evidence type="ECO:0000256" key="2">
    <source>
        <dbReference type="PROSITE-ProRule" id="PRU00708"/>
    </source>
</evidence>
<reference evidence="4 5" key="1">
    <citation type="journal article" date="2014" name="Nat. Genet.">
        <title>Genome sequence of the hot pepper provides insights into the evolution of pungency in Capsicum species.</title>
        <authorList>
            <person name="Kim S."/>
            <person name="Park M."/>
            <person name="Yeom S.I."/>
            <person name="Kim Y.M."/>
            <person name="Lee J.M."/>
            <person name="Lee H.A."/>
            <person name="Seo E."/>
            <person name="Choi J."/>
            <person name="Cheong K."/>
            <person name="Kim K.T."/>
            <person name="Jung K."/>
            <person name="Lee G.W."/>
            <person name="Oh S.K."/>
            <person name="Bae C."/>
            <person name="Kim S.B."/>
            <person name="Lee H.Y."/>
            <person name="Kim S.Y."/>
            <person name="Kim M.S."/>
            <person name="Kang B.C."/>
            <person name="Jo Y.D."/>
            <person name="Yang H.B."/>
            <person name="Jeong H.J."/>
            <person name="Kang W.H."/>
            <person name="Kwon J.K."/>
            <person name="Shin C."/>
            <person name="Lim J.Y."/>
            <person name="Park J.H."/>
            <person name="Huh J.H."/>
            <person name="Kim J.S."/>
            <person name="Kim B.D."/>
            <person name="Cohen O."/>
            <person name="Paran I."/>
            <person name="Suh M.C."/>
            <person name="Lee S.B."/>
            <person name="Kim Y.K."/>
            <person name="Shin Y."/>
            <person name="Noh S.J."/>
            <person name="Park J."/>
            <person name="Seo Y.S."/>
            <person name="Kwon S.Y."/>
            <person name="Kim H.A."/>
            <person name="Park J.M."/>
            <person name="Kim H.J."/>
            <person name="Choi S.B."/>
            <person name="Bosland P.W."/>
            <person name="Reeves G."/>
            <person name="Jo S.H."/>
            <person name="Lee B.W."/>
            <person name="Cho H.T."/>
            <person name="Choi H.S."/>
            <person name="Lee M.S."/>
            <person name="Yu Y."/>
            <person name="Do Choi Y."/>
            <person name="Park B.S."/>
            <person name="van Deynze A."/>
            <person name="Ashrafi H."/>
            <person name="Hill T."/>
            <person name="Kim W.T."/>
            <person name="Pai H.S."/>
            <person name="Ahn H.K."/>
            <person name="Yeam I."/>
            <person name="Giovannoni J.J."/>
            <person name="Rose J.K."/>
            <person name="Sorensen I."/>
            <person name="Lee S.J."/>
            <person name="Kim R.W."/>
            <person name="Choi I.Y."/>
            <person name="Choi B.S."/>
            <person name="Lim J.S."/>
            <person name="Lee Y.H."/>
            <person name="Choi D."/>
        </authorList>
    </citation>
    <scope>NUCLEOTIDE SEQUENCE [LARGE SCALE GENOMIC DNA]</scope>
    <source>
        <strain evidence="5">cv. CM334</strain>
    </source>
</reference>
<name>A0A2G2ZV92_CAPAN</name>
<organism evidence="4 5">
    <name type="scientific">Capsicum annuum</name>
    <name type="common">Capsicum pepper</name>
    <dbReference type="NCBI Taxonomy" id="4072"/>
    <lineage>
        <taxon>Eukaryota</taxon>
        <taxon>Viridiplantae</taxon>
        <taxon>Streptophyta</taxon>
        <taxon>Embryophyta</taxon>
        <taxon>Tracheophyta</taxon>
        <taxon>Spermatophyta</taxon>
        <taxon>Magnoliopsida</taxon>
        <taxon>eudicotyledons</taxon>
        <taxon>Gunneridae</taxon>
        <taxon>Pentapetalae</taxon>
        <taxon>asterids</taxon>
        <taxon>lamiids</taxon>
        <taxon>Solanales</taxon>
        <taxon>Solanaceae</taxon>
        <taxon>Solanoideae</taxon>
        <taxon>Capsiceae</taxon>
        <taxon>Capsicum</taxon>
    </lineage>
</organism>
<dbReference type="PANTHER" id="PTHR35481">
    <property type="entry name" value="DNA-DIRECTED RNA POLYMERASE SUBUNIT ALPHA"/>
    <property type="match status" value="1"/>
</dbReference>
<dbReference type="Pfam" id="PF25475">
    <property type="entry name" value="DUF7903"/>
    <property type="match status" value="1"/>
</dbReference>
<proteinExistence type="predicted"/>
<dbReference type="Gramene" id="PHT85892">
    <property type="protein sequence ID" value="PHT85892"/>
    <property type="gene ID" value="T459_07998"/>
</dbReference>
<dbReference type="SUPFAM" id="SSF48452">
    <property type="entry name" value="TPR-like"/>
    <property type="match status" value="1"/>
</dbReference>
<feature type="repeat" description="PPR" evidence="2">
    <location>
        <begin position="115"/>
        <end position="149"/>
    </location>
</feature>
<feature type="repeat" description="PPR" evidence="2">
    <location>
        <begin position="80"/>
        <end position="114"/>
    </location>
</feature>
<comment type="caution">
    <text evidence="4">The sequence shown here is derived from an EMBL/GenBank/DDBJ whole genome shotgun (WGS) entry which is preliminary data.</text>
</comment>
<dbReference type="PANTHER" id="PTHR35481:SF1">
    <property type="entry name" value="DNA-DIRECTED RNA POLYMERASE SUBUNIT ALPHA"/>
    <property type="match status" value="1"/>
</dbReference>
<dbReference type="InterPro" id="IPR002885">
    <property type="entry name" value="PPR_rpt"/>
</dbReference>
<dbReference type="PROSITE" id="PS51375">
    <property type="entry name" value="PPR"/>
    <property type="match status" value="2"/>
</dbReference>
<dbReference type="AlphaFoldDB" id="A0A2G2ZV92"/>
<evidence type="ECO:0000256" key="1">
    <source>
        <dbReference type="ARBA" id="ARBA00022737"/>
    </source>
</evidence>
<reference evidence="4 5" key="2">
    <citation type="journal article" date="2017" name="Genome Biol.">
        <title>New reference genome sequences of hot pepper reveal the massive evolution of plant disease-resistance genes by retroduplication.</title>
        <authorList>
            <person name="Kim S."/>
            <person name="Park J."/>
            <person name="Yeom S.I."/>
            <person name="Kim Y.M."/>
            <person name="Seo E."/>
            <person name="Kim K.T."/>
            <person name="Kim M.S."/>
            <person name="Lee J.M."/>
            <person name="Cheong K."/>
            <person name="Shin H.S."/>
            <person name="Kim S.B."/>
            <person name="Han K."/>
            <person name="Lee J."/>
            <person name="Park M."/>
            <person name="Lee H.A."/>
            <person name="Lee H.Y."/>
            <person name="Lee Y."/>
            <person name="Oh S."/>
            <person name="Lee J.H."/>
            <person name="Choi E."/>
            <person name="Choi E."/>
            <person name="Lee S.E."/>
            <person name="Jeon J."/>
            <person name="Kim H."/>
            <person name="Choi G."/>
            <person name="Song H."/>
            <person name="Lee J."/>
            <person name="Lee S.C."/>
            <person name="Kwon J.K."/>
            <person name="Lee H.Y."/>
            <person name="Koo N."/>
            <person name="Hong Y."/>
            <person name="Kim R.W."/>
            <person name="Kang W.H."/>
            <person name="Huh J.H."/>
            <person name="Kang B.C."/>
            <person name="Yang T.J."/>
            <person name="Lee Y.H."/>
            <person name="Bennetzen J.L."/>
            <person name="Choi D."/>
        </authorList>
    </citation>
    <scope>NUCLEOTIDE SEQUENCE [LARGE SCALE GENOMIC DNA]</scope>
    <source>
        <strain evidence="5">cv. CM334</strain>
    </source>
</reference>
<dbReference type="Proteomes" id="UP000222542">
    <property type="component" value="Unassembled WGS sequence"/>
</dbReference>
<feature type="domain" description="DUF7903" evidence="3">
    <location>
        <begin position="233"/>
        <end position="346"/>
    </location>
</feature>